<reference evidence="2" key="1">
    <citation type="journal article" date="2019" name="Int. J. Syst. Evol. Microbiol.">
        <title>The Global Catalogue of Microorganisms (GCM) 10K type strain sequencing project: providing services to taxonomists for standard genome sequencing and annotation.</title>
        <authorList>
            <consortium name="The Broad Institute Genomics Platform"/>
            <consortium name="The Broad Institute Genome Sequencing Center for Infectious Disease"/>
            <person name="Wu L."/>
            <person name="Ma J."/>
        </authorList>
    </citation>
    <scope>NUCLEOTIDE SEQUENCE [LARGE SCALE GENOMIC DNA]</scope>
    <source>
        <strain evidence="2">NBRC 102520</strain>
    </source>
</reference>
<name>A0ABQ6AZ46_9BRAD</name>
<protein>
    <submittedName>
        <fullName evidence="1">Uncharacterized protein</fullName>
    </submittedName>
</protein>
<comment type="caution">
    <text evidence="1">The sequence shown here is derived from an EMBL/GenBank/DDBJ whole genome shotgun (WGS) entry which is preliminary data.</text>
</comment>
<sequence>MLIVQEWDRWIARRRLARKRDARKETLEFFLELQNAKSPLLDFNPRGRDKWEIVHRWLVVAGRVAVKKK</sequence>
<evidence type="ECO:0000313" key="2">
    <source>
        <dbReference type="Proteomes" id="UP001156905"/>
    </source>
</evidence>
<dbReference type="RefSeq" id="WP_431309606.1">
    <property type="nucleotide sequence ID" value="NZ_BSOW01000009.1"/>
</dbReference>
<proteinExistence type="predicted"/>
<dbReference type="Proteomes" id="UP001156905">
    <property type="component" value="Unassembled WGS sequence"/>
</dbReference>
<gene>
    <name evidence="1" type="ORF">GCM10007857_30700</name>
</gene>
<keyword evidence="2" id="KW-1185">Reference proteome</keyword>
<accession>A0ABQ6AZ46</accession>
<organism evidence="1 2">
    <name type="scientific">Bradyrhizobium iriomotense</name>
    <dbReference type="NCBI Taxonomy" id="441950"/>
    <lineage>
        <taxon>Bacteria</taxon>
        <taxon>Pseudomonadati</taxon>
        <taxon>Pseudomonadota</taxon>
        <taxon>Alphaproteobacteria</taxon>
        <taxon>Hyphomicrobiales</taxon>
        <taxon>Nitrobacteraceae</taxon>
        <taxon>Bradyrhizobium</taxon>
    </lineage>
</organism>
<evidence type="ECO:0000313" key="1">
    <source>
        <dbReference type="EMBL" id="GLR86359.1"/>
    </source>
</evidence>
<dbReference type="EMBL" id="BSOW01000009">
    <property type="protein sequence ID" value="GLR86359.1"/>
    <property type="molecule type" value="Genomic_DNA"/>
</dbReference>